<evidence type="ECO:0000256" key="1">
    <source>
        <dbReference type="SAM" id="Phobius"/>
    </source>
</evidence>
<keyword evidence="1" id="KW-0472">Membrane</keyword>
<organism evidence="2 3">
    <name type="scientific">Porites evermanni</name>
    <dbReference type="NCBI Taxonomy" id="104178"/>
    <lineage>
        <taxon>Eukaryota</taxon>
        <taxon>Metazoa</taxon>
        <taxon>Cnidaria</taxon>
        <taxon>Anthozoa</taxon>
        <taxon>Hexacorallia</taxon>
        <taxon>Scleractinia</taxon>
        <taxon>Fungiina</taxon>
        <taxon>Poritidae</taxon>
        <taxon>Porites</taxon>
    </lineage>
</organism>
<reference evidence="2 3" key="1">
    <citation type="submission" date="2022-05" db="EMBL/GenBank/DDBJ databases">
        <authorList>
            <consortium name="Genoscope - CEA"/>
            <person name="William W."/>
        </authorList>
    </citation>
    <scope>NUCLEOTIDE SEQUENCE [LARGE SCALE GENOMIC DNA]</scope>
</reference>
<feature type="non-terminal residue" evidence="2">
    <location>
        <position position="1"/>
    </location>
</feature>
<keyword evidence="1" id="KW-1133">Transmembrane helix</keyword>
<gene>
    <name evidence="2" type="ORF">PEVE_00017678</name>
</gene>
<evidence type="ECO:0008006" key="4">
    <source>
        <dbReference type="Google" id="ProtNLM"/>
    </source>
</evidence>
<proteinExistence type="predicted"/>
<dbReference type="Proteomes" id="UP001159427">
    <property type="component" value="Unassembled WGS sequence"/>
</dbReference>
<keyword evidence="1" id="KW-0812">Transmembrane</keyword>
<protein>
    <recommendedName>
        <fullName evidence="4">MARVEL domain-containing protein</fullName>
    </recommendedName>
</protein>
<accession>A0ABN8M0A3</accession>
<keyword evidence="3" id="KW-1185">Reference proteome</keyword>
<sequence length="174" mass="19393">LQDLADSPAIRNPSLNTAECVIQGHQPDFATGRSDYVRAMLWLSMFFVIFSGPLLAKNIRDIEELSLGNSNSEKKNKFEAVCFSFYFLSLFSSLLIVVAFALSVMYWKLGVIFAGHSSSGKEMAVDEVLKATSLYFITAFISWAAWKKHVSADALNMMLENVAQDRNMTIGTDE</sequence>
<comment type="caution">
    <text evidence="2">The sequence shown here is derived from an EMBL/GenBank/DDBJ whole genome shotgun (WGS) entry which is preliminary data.</text>
</comment>
<evidence type="ECO:0000313" key="2">
    <source>
        <dbReference type="EMBL" id="CAH3022988.1"/>
    </source>
</evidence>
<feature type="transmembrane region" description="Helical" evidence="1">
    <location>
        <begin position="127"/>
        <end position="146"/>
    </location>
</feature>
<evidence type="ECO:0000313" key="3">
    <source>
        <dbReference type="Proteomes" id="UP001159427"/>
    </source>
</evidence>
<name>A0ABN8M0A3_9CNID</name>
<feature type="transmembrane region" description="Helical" evidence="1">
    <location>
        <begin position="39"/>
        <end position="59"/>
    </location>
</feature>
<feature type="transmembrane region" description="Helical" evidence="1">
    <location>
        <begin position="80"/>
        <end position="107"/>
    </location>
</feature>
<dbReference type="EMBL" id="CALNXI010000242">
    <property type="protein sequence ID" value="CAH3022988.1"/>
    <property type="molecule type" value="Genomic_DNA"/>
</dbReference>